<organism evidence="3 4">
    <name type="scientific">Rickenella mellea</name>
    <dbReference type="NCBI Taxonomy" id="50990"/>
    <lineage>
        <taxon>Eukaryota</taxon>
        <taxon>Fungi</taxon>
        <taxon>Dikarya</taxon>
        <taxon>Basidiomycota</taxon>
        <taxon>Agaricomycotina</taxon>
        <taxon>Agaricomycetes</taxon>
        <taxon>Hymenochaetales</taxon>
        <taxon>Rickenellaceae</taxon>
        <taxon>Rickenella</taxon>
    </lineage>
</organism>
<dbReference type="SMART" id="SM00225">
    <property type="entry name" value="BTB"/>
    <property type="match status" value="1"/>
</dbReference>
<dbReference type="OrthoDB" id="3218112at2759"/>
<proteinExistence type="predicted"/>
<reference evidence="3 4" key="1">
    <citation type="submission" date="2018-06" db="EMBL/GenBank/DDBJ databases">
        <title>A transcriptomic atlas of mushroom development highlights an independent origin of complex multicellularity.</title>
        <authorList>
            <consortium name="DOE Joint Genome Institute"/>
            <person name="Krizsan K."/>
            <person name="Almasi E."/>
            <person name="Merenyi Z."/>
            <person name="Sahu N."/>
            <person name="Viragh M."/>
            <person name="Koszo T."/>
            <person name="Mondo S."/>
            <person name="Kiss B."/>
            <person name="Balint B."/>
            <person name="Kues U."/>
            <person name="Barry K."/>
            <person name="Hegedus J.C."/>
            <person name="Henrissat B."/>
            <person name="Johnson J."/>
            <person name="Lipzen A."/>
            <person name="Ohm R."/>
            <person name="Nagy I."/>
            <person name="Pangilinan J."/>
            <person name="Yan J."/>
            <person name="Xiong Y."/>
            <person name="Grigoriev I.V."/>
            <person name="Hibbett D.S."/>
            <person name="Nagy L.G."/>
        </authorList>
    </citation>
    <scope>NUCLEOTIDE SEQUENCE [LARGE SCALE GENOMIC DNA]</scope>
    <source>
        <strain evidence="3 4">SZMC22713</strain>
    </source>
</reference>
<dbReference type="VEuPathDB" id="FungiDB:BD410DRAFT_744017"/>
<evidence type="ECO:0000313" key="4">
    <source>
        <dbReference type="Proteomes" id="UP000294933"/>
    </source>
</evidence>
<dbReference type="CDD" id="cd18186">
    <property type="entry name" value="BTB_POZ_ZBTB_KLHL-like"/>
    <property type="match status" value="1"/>
</dbReference>
<evidence type="ECO:0000256" key="1">
    <source>
        <dbReference type="SAM" id="MobiDB-lite"/>
    </source>
</evidence>
<feature type="region of interest" description="Disordered" evidence="1">
    <location>
        <begin position="1"/>
        <end position="31"/>
    </location>
</feature>
<gene>
    <name evidence="3" type="ORF">BD410DRAFT_744017</name>
</gene>
<dbReference type="InterPro" id="IPR000210">
    <property type="entry name" value="BTB/POZ_dom"/>
</dbReference>
<dbReference type="STRING" id="50990.A0A4Y7QCG9"/>
<dbReference type="AlphaFoldDB" id="A0A4Y7QCG9"/>
<dbReference type="InterPro" id="IPR011333">
    <property type="entry name" value="SKP1/BTB/POZ_sf"/>
</dbReference>
<accession>A0A4Y7QCG9</accession>
<feature type="domain" description="BTB" evidence="2">
    <location>
        <begin position="44"/>
        <end position="178"/>
    </location>
</feature>
<name>A0A4Y7QCG9_9AGAM</name>
<dbReference type="Proteomes" id="UP000294933">
    <property type="component" value="Unassembled WGS sequence"/>
</dbReference>
<dbReference type="Pfam" id="PF00651">
    <property type="entry name" value="BTB"/>
    <property type="match status" value="1"/>
</dbReference>
<protein>
    <recommendedName>
        <fullName evidence="2">BTB domain-containing protein</fullName>
    </recommendedName>
</protein>
<evidence type="ECO:0000259" key="2">
    <source>
        <dbReference type="SMART" id="SM00225"/>
    </source>
</evidence>
<dbReference type="Gene3D" id="3.30.710.10">
    <property type="entry name" value="Potassium Channel Kv1.1, Chain A"/>
    <property type="match status" value="1"/>
</dbReference>
<sequence>MSSKHKIPTDDGTNSSHPAKRTKGLSQPDKVAKDNVKSVEVWFDDGNIVVGVDTTTKGLDLRPVHPASEQRHLFKVHKSVLGMHSPVWKDMFELPQPRHSNMDETTEDEYEGVPLMILPDTLKDVRDLLMLMYKPTQFNFNRLDSGTVSKVSGILKLSKKYQIDAFREHIAQMLRQDWPTDLAAWDQNDAYVKQRIMGMSNDEVFCAFAEPSSVINLAHEFGIKEILPAAFYHLSRVFWMFYDDECFSSPRRTSAELLFAKREPLSHMDLRNLIFGRDVLRTQIMRLFQRLKHNIELRETFEFVCFGSSGSRKWPCRKQYSEWWTGAHHLFFTIPEGECHPLRLYDPLDTLIELISGLNSWDARTTAEPTKPFCHSCREHVISVITKERQTIWSNLGYWFSIAS</sequence>
<dbReference type="EMBL" id="ML170164">
    <property type="protein sequence ID" value="TDL25284.1"/>
    <property type="molecule type" value="Genomic_DNA"/>
</dbReference>
<keyword evidence="4" id="KW-1185">Reference proteome</keyword>
<evidence type="ECO:0000313" key="3">
    <source>
        <dbReference type="EMBL" id="TDL25284.1"/>
    </source>
</evidence>